<evidence type="ECO:0000256" key="3">
    <source>
        <dbReference type="SAM" id="SignalP"/>
    </source>
</evidence>
<feature type="region of interest" description="Disordered" evidence="1">
    <location>
        <begin position="210"/>
        <end position="280"/>
    </location>
</feature>
<accession>A0ABX8KUN4</accession>
<dbReference type="Proteomes" id="UP000683520">
    <property type="component" value="Chromosome"/>
</dbReference>
<evidence type="ECO:0000256" key="1">
    <source>
        <dbReference type="SAM" id="MobiDB-lite"/>
    </source>
</evidence>
<sequence length="535" mass="55351">MLKTVTNSLVVVCLAALLTLLTCGVALADPARFDRGHIDVFNVTADGGSLTLDLQEDVTGSHVRRAPEDVDLVVGEAAYTDETANVSEIGEPGYLLPQTQRADLLWPGWDTQGVREGGFGRVDIEFREVSGPGSVYLFQTGSFGSFQPVLDSDQPQLSSGSRIVQDDPSHVHANWLFTQPGVYTMKVVATADGAESNEAVYTWHVGDASAETGTDRASAETKADTSTGTSHNDANGNAAANSAGSVSKSVASKPAAQKSAPAAPAAPAAKPAPATTSAAAKKCTPALRPMIKDDRNVPATWKRPEDLVFGLGSAAEADLPQAVGPVPAGKAWMIGATQQDNVPWLGANTQHESLIEHTTGEVTWEVTNFNGPGPMTVFTQGGLGQVVGEEWFTAENGRGSGSHTIPANSHVHPNWVFGAPGTYKVTIRQTATTKGGEKVSGEATLTFNVGEAGNADSGHFDFGSMFDPEGSCSAGAATAQGSDAARSGDLAETGTTVMTVPFAILGLGVAVFGAAMCTLDTALRRRLIALAGASK</sequence>
<keyword evidence="3" id="KW-0732">Signal</keyword>
<reference evidence="4 5" key="1">
    <citation type="submission" date="2021-06" db="EMBL/GenBank/DDBJ databases">
        <title>FDA dAtabase for Regulatory Grade micrObial Sequences (FDA-ARGOS): Supporting development and validation of Infectious Disease Dx tests.</title>
        <authorList>
            <person name="Sproer C."/>
            <person name="Gronow S."/>
            <person name="Severitt S."/>
            <person name="Schroder I."/>
            <person name="Tallon L."/>
            <person name="Sadzewicz L."/>
            <person name="Zhao X."/>
            <person name="Boylan J."/>
            <person name="Ott S."/>
            <person name="Bowen H."/>
            <person name="Vavikolanu K."/>
            <person name="Mehta A."/>
            <person name="Aluvathingal J."/>
            <person name="Nadendla S."/>
            <person name="Lowell S."/>
            <person name="Myers T."/>
            <person name="Yan Y."/>
        </authorList>
    </citation>
    <scope>NUCLEOTIDE SEQUENCE [LARGE SCALE GENOMIC DNA]</scope>
    <source>
        <strain evidence="4 5">FDAARGOS 1425</strain>
    </source>
</reference>
<protein>
    <submittedName>
        <fullName evidence="4">TIGR03773 family transporter-associated surface protein</fullName>
    </submittedName>
</protein>
<keyword evidence="2" id="KW-1133">Transmembrane helix</keyword>
<keyword evidence="2" id="KW-0812">Transmembrane</keyword>
<organism evidence="4 5">
    <name type="scientific">Corynebacterium coyleae</name>
    <dbReference type="NCBI Taxonomy" id="53374"/>
    <lineage>
        <taxon>Bacteria</taxon>
        <taxon>Bacillati</taxon>
        <taxon>Actinomycetota</taxon>
        <taxon>Actinomycetes</taxon>
        <taxon>Mycobacteriales</taxon>
        <taxon>Corynebacteriaceae</taxon>
        <taxon>Corynebacterium</taxon>
    </lineage>
</organism>
<proteinExistence type="predicted"/>
<name>A0ABX8KUN4_9CORY</name>
<dbReference type="RefSeq" id="WP_092101432.1">
    <property type="nucleotide sequence ID" value="NZ_CP047198.1"/>
</dbReference>
<feature type="signal peptide" evidence="3">
    <location>
        <begin position="1"/>
        <end position="28"/>
    </location>
</feature>
<feature type="chain" id="PRO_5047467420" evidence="3">
    <location>
        <begin position="29"/>
        <end position="535"/>
    </location>
</feature>
<evidence type="ECO:0000313" key="4">
    <source>
        <dbReference type="EMBL" id="QXB17603.1"/>
    </source>
</evidence>
<dbReference type="GeneID" id="92749838"/>
<feature type="compositionally biased region" description="Polar residues" evidence="1">
    <location>
        <begin position="224"/>
        <end position="233"/>
    </location>
</feature>
<feature type="compositionally biased region" description="Low complexity" evidence="1">
    <location>
        <begin position="234"/>
        <end position="280"/>
    </location>
</feature>
<feature type="compositionally biased region" description="Basic and acidic residues" evidence="1">
    <location>
        <begin position="213"/>
        <end position="223"/>
    </location>
</feature>
<dbReference type="NCBIfam" id="NF038134">
    <property type="entry name" value="choice_anch_M"/>
    <property type="match status" value="2"/>
</dbReference>
<dbReference type="NCBIfam" id="TIGR03773">
    <property type="entry name" value="anch_rpt_wall"/>
    <property type="match status" value="1"/>
</dbReference>
<dbReference type="NCBIfam" id="TIGR03769">
    <property type="entry name" value="P_ac_wall_RPT"/>
    <property type="match status" value="2"/>
</dbReference>
<keyword evidence="2" id="KW-0472">Membrane</keyword>
<evidence type="ECO:0000256" key="2">
    <source>
        <dbReference type="SAM" id="Phobius"/>
    </source>
</evidence>
<feature type="transmembrane region" description="Helical" evidence="2">
    <location>
        <begin position="500"/>
        <end position="519"/>
    </location>
</feature>
<evidence type="ECO:0000313" key="5">
    <source>
        <dbReference type="Proteomes" id="UP000683520"/>
    </source>
</evidence>
<keyword evidence="5" id="KW-1185">Reference proteome</keyword>
<dbReference type="InterPro" id="IPR022435">
    <property type="entry name" value="Surface-anchored_actinobac"/>
</dbReference>
<dbReference type="EMBL" id="CP077302">
    <property type="protein sequence ID" value="QXB17603.1"/>
    <property type="molecule type" value="Genomic_DNA"/>
</dbReference>
<gene>
    <name evidence="4" type="ORF">I6L55_06580</name>
</gene>
<dbReference type="InterPro" id="IPR022395">
    <property type="entry name" value="CHP03773_ABC_transptr-like"/>
</dbReference>